<accession>A0ABS9UZD9</accession>
<evidence type="ECO:0000313" key="1">
    <source>
        <dbReference type="EMBL" id="MCH7409118.1"/>
    </source>
</evidence>
<dbReference type="RefSeq" id="WP_241347476.1">
    <property type="nucleotide sequence ID" value="NZ_JAKZGP010000012.1"/>
</dbReference>
<dbReference type="Proteomes" id="UP001165489">
    <property type="component" value="Unassembled WGS sequence"/>
</dbReference>
<protein>
    <submittedName>
        <fullName evidence="1">DUF4221 domain-containing protein</fullName>
    </submittedName>
</protein>
<dbReference type="Pfam" id="PF13970">
    <property type="entry name" value="DUF4221"/>
    <property type="match status" value="1"/>
</dbReference>
<sequence>MKIINIRLILLKLILICIYSCAGNQSSEPELSFKEIHTYEIHLDRFTSPVEEYFQYLSDWKGKEAYAFHVEAKGHIKLYSLETGELIESIAYAENQPNLQTGIHEFFILNEDSIFLNRRRAYKIYLINKEFDIVQTLDFFLENDEIDKNTGWPKSKEAFMPVFSRNRLFRKIEDKVYVSGAPNINAVFAEATSVKTLLNSKSLVTGETQSLLGFPEKLQGRGLGEYYGKVLLDYSYDEDFFLLSYAADEKAYLANRELNIIEEFDAFPKNYKKAPPLSSKEIENNDAYRSHYQNHHIFGSIHWDPFRKLIYRIVEEPNKNYKPGLLRDPIHRARNMTIMAFDPKQNYRKIAQLLVEKSENGTYLDRCFVNEKGFNITYVSNENEDKLYFKTYLVE</sequence>
<gene>
    <name evidence="1" type="ORF">MM239_06915</name>
</gene>
<organism evidence="1 2">
    <name type="scientific">Belliella filtrata</name>
    <dbReference type="NCBI Taxonomy" id="2923435"/>
    <lineage>
        <taxon>Bacteria</taxon>
        <taxon>Pseudomonadati</taxon>
        <taxon>Bacteroidota</taxon>
        <taxon>Cytophagia</taxon>
        <taxon>Cytophagales</taxon>
        <taxon>Cyclobacteriaceae</taxon>
        <taxon>Belliella</taxon>
    </lineage>
</organism>
<dbReference type="InterPro" id="IPR025316">
    <property type="entry name" value="DUF4221"/>
</dbReference>
<dbReference type="EMBL" id="JAKZGP010000012">
    <property type="protein sequence ID" value="MCH7409118.1"/>
    <property type="molecule type" value="Genomic_DNA"/>
</dbReference>
<reference evidence="1" key="1">
    <citation type="submission" date="2022-03" db="EMBL/GenBank/DDBJ databases">
        <title>De novo assembled genomes of Belliella spp. (Cyclobacteriaceae) strains.</title>
        <authorList>
            <person name="Szabo A."/>
            <person name="Korponai K."/>
            <person name="Felfoldi T."/>
        </authorList>
    </citation>
    <scope>NUCLEOTIDE SEQUENCE</scope>
    <source>
        <strain evidence="1">DSM 111904</strain>
    </source>
</reference>
<proteinExistence type="predicted"/>
<keyword evidence="2" id="KW-1185">Reference proteome</keyword>
<evidence type="ECO:0000313" key="2">
    <source>
        <dbReference type="Proteomes" id="UP001165489"/>
    </source>
</evidence>
<name>A0ABS9UZD9_9BACT</name>
<comment type="caution">
    <text evidence="1">The sequence shown here is derived from an EMBL/GenBank/DDBJ whole genome shotgun (WGS) entry which is preliminary data.</text>
</comment>